<feature type="active site" description="Proton donor" evidence="5 7">
    <location>
        <position position="142"/>
    </location>
</feature>
<accession>A0A0D5C4P4</accession>
<reference evidence="8 9" key="2">
    <citation type="journal article" date="2016" name="ISME J.">
        <title>Physiological and genomic characterization of two novel marine thaumarchaeal strains indicates niche differentiation.</title>
        <authorList>
            <person name="Bayer B."/>
            <person name="Vojvoda J."/>
            <person name="Offre P."/>
            <person name="Alves R.J."/>
            <person name="Elisabeth N.H."/>
            <person name="Garcia J.A."/>
            <person name="Volland J.M."/>
            <person name="Srivastava A."/>
            <person name="Schleper C."/>
            <person name="Herndl G.J."/>
        </authorList>
    </citation>
    <scope>NUCLEOTIDE SEQUENCE [LARGE SCALE GENOMIC DNA]</scope>
    <source>
        <strain evidence="8 9">NF5</strain>
    </source>
</reference>
<evidence type="ECO:0000256" key="4">
    <source>
        <dbReference type="ARBA" id="ARBA00023270"/>
    </source>
</evidence>
<evidence type="ECO:0000256" key="5">
    <source>
        <dbReference type="HAMAP-Rule" id="MF_00960"/>
    </source>
</evidence>
<dbReference type="InterPro" id="IPR013785">
    <property type="entry name" value="Aldolase_TIM"/>
</dbReference>
<keyword evidence="1 5" id="KW-0028">Amino-acid biosynthesis</keyword>
<dbReference type="HAMAP" id="MF_00960">
    <property type="entry name" value="ADH_synthase"/>
    <property type="match status" value="1"/>
</dbReference>
<dbReference type="PANTHER" id="PTHR47916:SF1">
    <property type="entry name" value="3-HYDROXY-5-PHOSPHONOOXYPENTANE-2,4-DIONE THIOLASE"/>
    <property type="match status" value="1"/>
</dbReference>
<feature type="active site" description="Proton acceptor" evidence="5">
    <location>
        <position position="24"/>
    </location>
</feature>
<comment type="function">
    <text evidence="5">Catalyzes a transaldol reaction between 6-deoxy-5-ketofructose 1-phosphate (DKFP) and L-aspartate semialdehyde (ASA) with an elimination of hydroxypyruvaldehyde phosphate to yield 2-amino-3,7-dideoxy-D-threo-hept-6-ulosonate (ADH). Plays a key role in an alternative pathway of the biosynthesis of 3-dehydroquinate (DHQ), which is involved in the canonical pathway for the biosynthesis of aromatic amino acids.</text>
</comment>
<sequence>MVSGNQIRLNRILRKGRMLCIPMDHGISNGPIEGLEDPVSTIYKCEGHGLTSVIINKGILKALPKPTKVGVLVHFSSSTSLSLSPNRKMLTGTVKEAVAMGADGVSLHINIGGKEEPEMLEQLGMTADQCHKWGMPLLAMMYPRGENIKDPHEPEIVGHVARIGAECGADIVKTLYTGDIDSFAKIVKSTPVPIVIAGGPKAKTDLDILQMTEDAMTAGAKGVTYGRNIFAHKTPEKIVEALADIIFRKVTAKEAMKKIE</sequence>
<dbReference type="GO" id="GO:0008652">
    <property type="term" value="P:amino acid biosynthetic process"/>
    <property type="evidence" value="ECO:0007669"/>
    <property type="project" value="UniProtKB-KW"/>
</dbReference>
<dbReference type="CDD" id="cd00958">
    <property type="entry name" value="DhnA"/>
    <property type="match status" value="1"/>
</dbReference>
<dbReference type="HOGENOM" id="CLU_057069_2_0_2"/>
<evidence type="ECO:0000313" key="8">
    <source>
        <dbReference type="EMBL" id="AJW71305.1"/>
    </source>
</evidence>
<dbReference type="STRING" id="1580092.NADRNF5_1625"/>
<dbReference type="InterPro" id="IPR010210">
    <property type="entry name" value="ADH_synthase"/>
</dbReference>
<gene>
    <name evidence="8" type="primary">aroA</name>
    <name evidence="5" type="synonym">aroA'</name>
    <name evidence="8" type="ORF">NADRNF5_1625</name>
</gene>
<dbReference type="PANTHER" id="PTHR47916">
    <property type="entry name" value="FRUCTOSE-BISPHOSPHATE ALDOLASE CLASS 1"/>
    <property type="match status" value="1"/>
</dbReference>
<dbReference type="Gene3D" id="3.20.20.70">
    <property type="entry name" value="Aldolase class I"/>
    <property type="match status" value="1"/>
</dbReference>
<evidence type="ECO:0000256" key="3">
    <source>
        <dbReference type="ARBA" id="ARBA00023141"/>
    </source>
</evidence>
<feature type="binding site" evidence="5">
    <location>
        <begin position="142"/>
        <end position="144"/>
    </location>
    <ligand>
        <name>1-deoxy-D-threo-hexo-2,5-diulose 6-phosphate</name>
        <dbReference type="ChEBI" id="CHEBI:58861"/>
    </ligand>
</feature>
<feature type="active site" description="Schiff-base intermediate with dihydroxyacetone-P" evidence="7">
    <location>
        <position position="173"/>
    </location>
</feature>
<dbReference type="GO" id="GO:0009073">
    <property type="term" value="P:aromatic amino acid family biosynthetic process"/>
    <property type="evidence" value="ECO:0007669"/>
    <property type="project" value="UniProtKB-UniRule"/>
</dbReference>
<dbReference type="SMART" id="SM01133">
    <property type="entry name" value="DeoC"/>
    <property type="match status" value="1"/>
</dbReference>
<comment type="subunit">
    <text evidence="5">Homodecamer.</text>
</comment>
<dbReference type="InterPro" id="IPR041720">
    <property type="entry name" value="FbaB-like"/>
</dbReference>
<dbReference type="InterPro" id="IPR002915">
    <property type="entry name" value="DeoC/FbaB/LacD_aldolase"/>
</dbReference>
<dbReference type="InterPro" id="IPR050456">
    <property type="entry name" value="DeoC/FbaB_aldolase"/>
</dbReference>
<evidence type="ECO:0000256" key="7">
    <source>
        <dbReference type="PIRSR" id="PIRSR038992-1"/>
    </source>
</evidence>
<dbReference type="SUPFAM" id="SSF51569">
    <property type="entry name" value="Aldolase"/>
    <property type="match status" value="1"/>
</dbReference>
<comment type="similarity">
    <text evidence="5">Belongs to the DeoC/FbaB aldolase family. ADHS subfamily.</text>
</comment>
<dbReference type="AlphaFoldDB" id="A0A0D5C4P4"/>
<dbReference type="Proteomes" id="UP000032408">
    <property type="component" value="Chromosome"/>
</dbReference>
<dbReference type="EMBL" id="CP011070">
    <property type="protein sequence ID" value="AJW71305.1"/>
    <property type="molecule type" value="Genomic_DNA"/>
</dbReference>
<dbReference type="PIRSF" id="PIRSF038992">
    <property type="entry name" value="Aldolase_Ia"/>
    <property type="match status" value="1"/>
</dbReference>
<dbReference type="GeneID" id="24820797"/>
<dbReference type="OrthoDB" id="6329at2157"/>
<keyword evidence="3 5" id="KW-0057">Aromatic amino acid biosynthesis</keyword>
<reference evidence="9" key="1">
    <citation type="submission" date="2015-03" db="EMBL/GenBank/DDBJ databases">
        <title>Characterization of two novel Thaumarchaeota isolated from the Northern Adriatic Sea.</title>
        <authorList>
            <person name="Bayer B."/>
            <person name="Vojvoda J."/>
            <person name="Offre P."/>
            <person name="Srivastava A."/>
            <person name="Elisabeth N."/>
            <person name="Garcia J.A.L."/>
            <person name="Schleper C."/>
            <person name="Herndl G.J."/>
        </authorList>
    </citation>
    <scope>NUCLEOTIDE SEQUENCE [LARGE SCALE GENOMIC DNA]</scope>
    <source>
        <strain evidence="9">NF5</strain>
    </source>
</reference>
<proteinExistence type="inferred from homology"/>
<dbReference type="RefSeq" id="WP_048116956.1">
    <property type="nucleotide sequence ID" value="NZ_CP011070.1"/>
</dbReference>
<evidence type="ECO:0000313" key="9">
    <source>
        <dbReference type="Proteomes" id="UP000032408"/>
    </source>
</evidence>
<comment type="catalytic activity">
    <reaction evidence="5">
        <text>1-deoxy-D-threo-hexo-2,5-diulose 6-phosphate + L-aspartate 4-semialdehyde = 2,3-dioxopropyl phosphate + 2-amino-2,3,7-trideoxy-D-lyxo-hept-6-ulosonate</text>
        <dbReference type="Rhea" id="RHEA:25952"/>
        <dbReference type="ChEBI" id="CHEBI:58859"/>
        <dbReference type="ChEBI" id="CHEBI:58860"/>
        <dbReference type="ChEBI" id="CHEBI:58861"/>
        <dbReference type="ChEBI" id="CHEBI:537519"/>
        <dbReference type="EC" id="2.2.1.10"/>
    </reaction>
</comment>
<feature type="binding site" evidence="5">
    <location>
        <begin position="226"/>
        <end position="227"/>
    </location>
    <ligand>
        <name>1-deoxy-D-threo-hexo-2,5-diulose 6-phosphate</name>
        <dbReference type="ChEBI" id="CHEBI:58861"/>
    </ligand>
</feature>
<evidence type="ECO:0000256" key="2">
    <source>
        <dbReference type="ARBA" id="ARBA00022679"/>
    </source>
</evidence>
<evidence type="ECO:0000256" key="1">
    <source>
        <dbReference type="ARBA" id="ARBA00022605"/>
    </source>
</evidence>
<dbReference type="GO" id="GO:0016744">
    <property type="term" value="F:transketolase or transaldolase activity"/>
    <property type="evidence" value="ECO:0007669"/>
    <property type="project" value="UniProtKB-UniRule"/>
</dbReference>
<feature type="active site" description="Schiff-base intermediate with substrate" evidence="5">
    <location>
        <position position="173"/>
    </location>
</feature>
<evidence type="ECO:0000256" key="6">
    <source>
        <dbReference type="NCBIfam" id="TIGR01949"/>
    </source>
</evidence>
<organism evidence="8 9">
    <name type="scientific">Nitrosopumilus adriaticus</name>
    <dbReference type="NCBI Taxonomy" id="1580092"/>
    <lineage>
        <taxon>Archaea</taxon>
        <taxon>Nitrososphaerota</taxon>
        <taxon>Nitrososphaeria</taxon>
        <taxon>Nitrosopumilales</taxon>
        <taxon>Nitrosopumilaceae</taxon>
        <taxon>Nitrosopumilus</taxon>
    </lineage>
</organism>
<feature type="binding site" evidence="5">
    <location>
        <begin position="198"/>
        <end position="199"/>
    </location>
    <ligand>
        <name>1-deoxy-D-threo-hexo-2,5-diulose 6-phosphate</name>
        <dbReference type="ChEBI" id="CHEBI:58861"/>
    </ligand>
</feature>
<dbReference type="GO" id="GO:0004332">
    <property type="term" value="F:fructose-bisphosphate aldolase activity"/>
    <property type="evidence" value="ECO:0007669"/>
    <property type="project" value="InterPro"/>
</dbReference>
<dbReference type="EC" id="2.2.1.10" evidence="5 6"/>
<feature type="binding site" evidence="5">
    <location>
        <begin position="24"/>
        <end position="28"/>
    </location>
    <ligand>
        <name>1-deoxy-D-threo-hexo-2,5-diulose 6-phosphate</name>
        <dbReference type="ChEBI" id="CHEBI:58861"/>
    </ligand>
</feature>
<keyword evidence="4 5" id="KW-0704">Schiff base</keyword>
<dbReference type="Pfam" id="PF01791">
    <property type="entry name" value="DeoC"/>
    <property type="match status" value="1"/>
</dbReference>
<dbReference type="NCBIfam" id="TIGR01949">
    <property type="entry name" value="ADH_synth"/>
    <property type="match status" value="1"/>
</dbReference>
<dbReference type="NCBIfam" id="NF005556">
    <property type="entry name" value="PRK07226.1"/>
    <property type="match status" value="1"/>
</dbReference>
<keyword evidence="2 5" id="KW-0808">Transferase</keyword>
<name>A0A0D5C4P4_9ARCH</name>
<dbReference type="GO" id="GO:0016836">
    <property type="term" value="F:hydro-lyase activity"/>
    <property type="evidence" value="ECO:0007669"/>
    <property type="project" value="InterPro"/>
</dbReference>
<dbReference type="KEGG" id="nin:NADRNF5_1625"/>
<protein>
    <recommendedName>
        <fullName evidence="5 6">2-amino-3,7-dideoxy-D-threo-hept-6-ulosonate synthase</fullName>
        <shortName evidence="5">ADH synthase</shortName>
        <shortName evidence="5">ADHS</shortName>
        <shortName evidence="5">ADTH synthase</shortName>
        <ecNumber evidence="5 6">2.2.1.10</ecNumber>
    </recommendedName>
</protein>
<keyword evidence="9" id="KW-1185">Reference proteome</keyword>